<dbReference type="PANTHER" id="PTHR12622">
    <property type="entry name" value="DELTEX-RELATED"/>
    <property type="match status" value="1"/>
</dbReference>
<evidence type="ECO:0000256" key="6">
    <source>
        <dbReference type="SAM" id="MobiDB-lite"/>
    </source>
</evidence>
<comment type="catalytic activity">
    <reaction evidence="1">
        <text>S-ubiquitinyl-[E2 ubiquitin-conjugating enzyme]-L-cysteine + [acceptor protein]-L-lysine = [E2 ubiquitin-conjugating enzyme]-L-cysteine + N(6)-ubiquitinyl-[acceptor protein]-L-lysine.</text>
        <dbReference type="EC" id="2.3.2.27"/>
    </reaction>
</comment>
<dbReference type="Pfam" id="PF23085">
    <property type="entry name" value="RRM_PARP14_3"/>
    <property type="match status" value="1"/>
</dbReference>
<dbReference type="EC" id="2.3.2.27" evidence="3"/>
<feature type="compositionally biased region" description="Basic and acidic residues" evidence="6">
    <location>
        <begin position="493"/>
        <end position="502"/>
    </location>
</feature>
<dbReference type="Proteomes" id="UP000618051">
    <property type="component" value="Unassembled WGS sequence"/>
</dbReference>
<dbReference type="GO" id="GO:0061630">
    <property type="term" value="F:ubiquitin protein ligase activity"/>
    <property type="evidence" value="ECO:0007669"/>
    <property type="project" value="UniProtKB-EC"/>
</dbReference>
<feature type="compositionally biased region" description="Low complexity" evidence="6">
    <location>
        <begin position="761"/>
        <end position="770"/>
    </location>
</feature>
<evidence type="ECO:0000313" key="10">
    <source>
        <dbReference type="Proteomes" id="UP000618051"/>
    </source>
</evidence>
<keyword evidence="5" id="KW-0479">Metal-binding</keyword>
<dbReference type="EMBL" id="JADDUC010000186">
    <property type="protein sequence ID" value="KAG0116082.1"/>
    <property type="molecule type" value="Genomic_DNA"/>
</dbReference>
<feature type="compositionally biased region" description="Low complexity" evidence="6">
    <location>
        <begin position="914"/>
        <end position="924"/>
    </location>
</feature>
<dbReference type="Gene3D" id="3.30.70.330">
    <property type="match status" value="1"/>
</dbReference>
<evidence type="ECO:0000256" key="1">
    <source>
        <dbReference type="ARBA" id="ARBA00000900"/>
    </source>
</evidence>
<dbReference type="GO" id="GO:0016567">
    <property type="term" value="P:protein ubiquitination"/>
    <property type="evidence" value="ECO:0007669"/>
    <property type="project" value="UniProtKB-UniPathway"/>
</dbReference>
<dbReference type="Gene3D" id="3.30.390.130">
    <property type="match status" value="1"/>
</dbReference>
<feature type="compositionally biased region" description="Basic and acidic residues" evidence="6">
    <location>
        <begin position="867"/>
        <end position="877"/>
    </location>
</feature>
<dbReference type="EMBL" id="JADDUC020000031">
    <property type="protein sequence ID" value="KAI1230267.1"/>
    <property type="molecule type" value="Genomic_DNA"/>
</dbReference>
<accession>A0A835NIG8</accession>
<dbReference type="UniPathway" id="UPA00143"/>
<dbReference type="OrthoDB" id="527344at2759"/>
<evidence type="ECO:0000313" key="8">
    <source>
        <dbReference type="EMBL" id="KAG0116082.1"/>
    </source>
</evidence>
<dbReference type="Pfam" id="PF18102">
    <property type="entry name" value="DTC"/>
    <property type="match status" value="1"/>
</dbReference>
<feature type="region of interest" description="Disordered" evidence="6">
    <location>
        <begin position="785"/>
        <end position="959"/>
    </location>
</feature>
<feature type="domain" description="Deltex C-terminal" evidence="7">
    <location>
        <begin position="1011"/>
        <end position="1134"/>
    </location>
</feature>
<evidence type="ECO:0000256" key="3">
    <source>
        <dbReference type="ARBA" id="ARBA00012483"/>
    </source>
</evidence>
<dbReference type="InterPro" id="IPR039396">
    <property type="entry name" value="Deltex_C"/>
</dbReference>
<keyword evidence="10" id="KW-1185">Reference proteome</keyword>
<comment type="caution">
    <text evidence="8">The sequence shown here is derived from an EMBL/GenBank/DDBJ whole genome shotgun (WGS) entry which is preliminary data.</text>
</comment>
<feature type="region of interest" description="Disordered" evidence="6">
    <location>
        <begin position="432"/>
        <end position="503"/>
    </location>
</feature>
<dbReference type="InterPro" id="IPR012677">
    <property type="entry name" value="Nucleotide-bd_a/b_plait_sf"/>
</dbReference>
<proteinExistence type="predicted"/>
<feature type="region of interest" description="Disordered" evidence="6">
    <location>
        <begin position="517"/>
        <end position="539"/>
    </location>
</feature>
<dbReference type="GO" id="GO:0007219">
    <property type="term" value="P:Notch signaling pathway"/>
    <property type="evidence" value="ECO:0007669"/>
    <property type="project" value="InterPro"/>
</dbReference>
<gene>
    <name evidence="9" type="ORF">IHE44_0010232</name>
    <name evidence="8" type="ORF">IHE44_004657</name>
</gene>
<sequence>MAGRTVRVQGFPAELPPDRAADKLTIHFLRSRNGGGDIADVQVLPGSPPCALITFEAPEVAQRILKVKNHVLAIGRTQYPLEVTLHAAELSPDEIFIHMCMTIDYGKLPTGKTLLRDLHKDYSKALFSFDSKNMHCIVRGPFTELQTFSRDLLSSLNIRSQAIGETLLPASSCGAKEVGEHDHQQVPDSTESAQEAAKLPNWDQLHETAAKVPSPQSPVELLGKLEDFSLAMDSDIYLYMQRFCATEYQGVLHQHHVDVVDVSGDGIAVLYLQPSEGLSGNMDALQQAHLALQQLYQQLEVSLCKEKIAKEGLGMDSQELRALMCELQKLYPQLLCHEDVKQLYLVGNLVDVSQAKQFLQDFITRRGAAHTVDMLSSSQPSGTIEAAQHLAKVPVNTSATRPSPSRPELKGEFKLAANFSSLKAARSQAGQGLLLNQDSPPVGQVQLSGKRSSEIDAPGLSDQRPLTPQYRPPTPMTNKVLGSAAESQQNNPTERDHVEGGARRTGQKVLLPFAGKENSTFQHPEDSKGSGPIGHRPHTGISSICDVTWTSSALGSKASAATPMLRRSNSFSLPRSKESNNSGDCSSRVSEEISLDTLQWFYLKDVCHGTIDELCRAGGVHISERHTGDCTVLTLQAADRRRLLQAKWKVEDLVQKCPDLVCQSVSYSELAVSGPDDSALSELCSLLRGKSFQVGLSKDKYKLCLAFPKEMLPGVTEAFHMFSSRRLCAMKSSSMFPGAESTGTSSVIQPSRSQDPALPGSLNSLQHLNSSSKVDSTDVLRASWVPEAEEKRSPSPWRFQQAWGQEETRGCTDSGSGRGGSSFMNLALGEKPSPPGPRESQEQRKTKLSLGEPDTTRLKQVLPDRFQFARDKSRGGHNEAVGQQHSPVPAADRAPHSLPPWLPRATAAEPPPAVAQQAPAAEPTDQGRAQLPGGRSNEQEEPNLPSQHRRDPSLGQESSTIPLGQCDACQGSGVTCQGPCGHSLCRTCFAADSVQPACCRSSSAVPSCKISGTLKISSLSQSLPGYYRDPTLHLAYSIPDGVQGVGDPRPGQPYKGGTFCAFLPDNKEGLKTAKLLKKAFDCGLTFQIKSCNGEERVTWGLIPHKTSWDGGRARNGYPDAQYLREVGTVLNKLGLVNQLGYNASNKLNFFMHIPKKLHGETKNLSMVWQELFTCSHVDEDTLVGSQVSKVKQNHVGSDVVNKKSSSFLEAHPLRHWESETGRHIHNFLPEPRPSQDHYLITNLKSEDKGLQHPWTQAGDHSLLLPHPETAAQHLSPQTWAHTRNLRETTGTPGSGFVVAPKLWLPKPTTGSMLDPQQGKRDEDHVLPSLLKLGAEV</sequence>
<keyword evidence="4" id="KW-0808">Transferase</keyword>
<dbReference type="InterPro" id="IPR039398">
    <property type="entry name" value="Deltex_fam"/>
</dbReference>
<comment type="pathway">
    <text evidence="2">Protein modification; protein ubiquitination.</text>
</comment>
<evidence type="ECO:0000256" key="2">
    <source>
        <dbReference type="ARBA" id="ARBA00004906"/>
    </source>
</evidence>
<evidence type="ECO:0000259" key="7">
    <source>
        <dbReference type="Pfam" id="PF18102"/>
    </source>
</evidence>
<reference evidence="9 10" key="2">
    <citation type="journal article" date="2021" name="J. Hered.">
        <title>Feather Gene Expression Elucidates the Developmental Basis of Plumage Iridescence in African Starlings.</title>
        <authorList>
            <person name="Rubenstein D.R."/>
            <person name="Corvelo A."/>
            <person name="MacManes M.D."/>
            <person name="Maia R."/>
            <person name="Narzisi G."/>
            <person name="Rousaki A."/>
            <person name="Vandenabeele P."/>
            <person name="Shawkey M.D."/>
            <person name="Solomon J."/>
        </authorList>
    </citation>
    <scope>NUCLEOTIDE SEQUENCE [LARGE SCALE GENOMIC DNA]</scope>
    <source>
        <strain evidence="9">SS15</strain>
    </source>
</reference>
<evidence type="ECO:0000313" key="9">
    <source>
        <dbReference type="EMBL" id="KAI1230267.1"/>
    </source>
</evidence>
<feature type="region of interest" description="Disordered" evidence="6">
    <location>
        <begin position="739"/>
        <end position="770"/>
    </location>
</feature>
<dbReference type="GO" id="GO:0046872">
    <property type="term" value="F:metal ion binding"/>
    <property type="evidence" value="ECO:0007669"/>
    <property type="project" value="UniProtKB-KW"/>
</dbReference>
<dbReference type="InterPro" id="IPR039399">
    <property type="entry name" value="Deltex_C_sf"/>
</dbReference>
<organism evidence="8">
    <name type="scientific">Lamprotornis superbus</name>
    <dbReference type="NCBI Taxonomy" id="245042"/>
    <lineage>
        <taxon>Eukaryota</taxon>
        <taxon>Metazoa</taxon>
        <taxon>Chordata</taxon>
        <taxon>Craniata</taxon>
        <taxon>Vertebrata</taxon>
        <taxon>Euteleostomi</taxon>
        <taxon>Archelosauria</taxon>
        <taxon>Archosauria</taxon>
        <taxon>Dinosauria</taxon>
        <taxon>Saurischia</taxon>
        <taxon>Theropoda</taxon>
        <taxon>Coelurosauria</taxon>
        <taxon>Aves</taxon>
        <taxon>Neognathae</taxon>
        <taxon>Neoaves</taxon>
        <taxon>Telluraves</taxon>
        <taxon>Australaves</taxon>
        <taxon>Passeriformes</taxon>
        <taxon>Sturnidae</taxon>
        <taxon>Lamprotornis</taxon>
    </lineage>
</organism>
<reference evidence="8" key="1">
    <citation type="submission" date="2020-10" db="EMBL/GenBank/DDBJ databases">
        <title>Feather gene expression reveals the developmental basis of iridescence in African starlings.</title>
        <authorList>
            <person name="Rubenstein D.R."/>
        </authorList>
    </citation>
    <scope>NUCLEOTIDE SEQUENCE</scope>
    <source>
        <strain evidence="8">SS15</strain>
        <tissue evidence="8">Liver</tissue>
    </source>
</reference>
<evidence type="ECO:0000256" key="4">
    <source>
        <dbReference type="ARBA" id="ARBA00022679"/>
    </source>
</evidence>
<protein>
    <recommendedName>
        <fullName evidence="3">RING-type E3 ubiquitin transferase</fullName>
        <ecNumber evidence="3">2.3.2.27</ecNumber>
    </recommendedName>
</protein>
<name>A0A835NIG8_9PASS</name>
<reference evidence="9" key="3">
    <citation type="submission" date="2022-01" db="EMBL/GenBank/DDBJ databases">
        <authorList>
            <person name="Rubenstein D.R."/>
        </authorList>
    </citation>
    <scope>NUCLEOTIDE SEQUENCE</scope>
    <source>
        <strain evidence="9">SS15</strain>
        <tissue evidence="9">Liver</tissue>
    </source>
</reference>
<evidence type="ECO:0000256" key="5">
    <source>
        <dbReference type="ARBA" id="ARBA00022723"/>
    </source>
</evidence>
<feature type="compositionally biased region" description="Polar residues" evidence="6">
    <location>
        <begin position="739"/>
        <end position="754"/>
    </location>
</feature>
<feature type="compositionally biased region" description="Polar residues" evidence="6">
    <location>
        <begin position="432"/>
        <end position="450"/>
    </location>
</feature>